<proteinExistence type="predicted"/>
<accession>A0A9X3N2H2</accession>
<protein>
    <submittedName>
        <fullName evidence="1">Uncharacterized protein</fullName>
    </submittedName>
</protein>
<dbReference type="RefSeq" id="WP_270046435.1">
    <property type="nucleotide sequence ID" value="NZ_JAPDOD010000091.1"/>
</dbReference>
<gene>
    <name evidence="1" type="ORF">OM076_43395</name>
</gene>
<name>A0A9X3N2H2_9ACTN</name>
<organism evidence="1 2">
    <name type="scientific">Solirubrobacter ginsenosidimutans</name>
    <dbReference type="NCBI Taxonomy" id="490573"/>
    <lineage>
        <taxon>Bacteria</taxon>
        <taxon>Bacillati</taxon>
        <taxon>Actinomycetota</taxon>
        <taxon>Thermoleophilia</taxon>
        <taxon>Solirubrobacterales</taxon>
        <taxon>Solirubrobacteraceae</taxon>
        <taxon>Solirubrobacter</taxon>
    </lineage>
</organism>
<evidence type="ECO:0000313" key="2">
    <source>
        <dbReference type="Proteomes" id="UP001149140"/>
    </source>
</evidence>
<dbReference type="Proteomes" id="UP001149140">
    <property type="component" value="Unassembled WGS sequence"/>
</dbReference>
<dbReference type="EMBL" id="JAPDOD010000091">
    <property type="protein sequence ID" value="MDA0167185.1"/>
    <property type="molecule type" value="Genomic_DNA"/>
</dbReference>
<comment type="caution">
    <text evidence="1">The sequence shown here is derived from an EMBL/GenBank/DDBJ whole genome shotgun (WGS) entry which is preliminary data.</text>
</comment>
<dbReference type="AlphaFoldDB" id="A0A9X3N2H2"/>
<keyword evidence="2" id="KW-1185">Reference proteome</keyword>
<sequence>MPSAKTMLHVYQGQIAASRGAGMAGLNEQAKLSPTIRALIDVVNDDYDPRR</sequence>
<evidence type="ECO:0000313" key="1">
    <source>
        <dbReference type="EMBL" id="MDA0167185.1"/>
    </source>
</evidence>
<reference evidence="1" key="1">
    <citation type="submission" date="2022-10" db="EMBL/GenBank/DDBJ databases">
        <title>The WGS of Solirubrobacter ginsenosidimutans DSM 21036.</title>
        <authorList>
            <person name="Jiang Z."/>
        </authorList>
    </citation>
    <scope>NUCLEOTIDE SEQUENCE</scope>
    <source>
        <strain evidence="1">DSM 21036</strain>
    </source>
</reference>